<sequence length="432" mass="48258">MLRPHEMTRASWGAVETAGRLGYFPEEVFEMADTAVGPLFQTADLFEEQGNFDIAAFVEAEFASRFGYGTNGPPYHRRGATNVRHEVHVAYALLRGESVRACVTNAYREDTTWSKYGLEWMHDLIAVPALRGALTETQLLALCRVMRIEKLPITSHNAPKLLAIMRRAPADCTDALVDDLLTEAGILPQLPAPAFNAPTGADATPVSALAERIHQLTTQRQFNEAMDRAKADRQAMRISQRRFDDLARRAVNARLASGFGWANKVALAVLQRDIASVLKVFDGPKDWNVDSKRAIRDVLGIDLLNCAASLRRQRLFAMCGFSADEQAHWERQAAADQERRLAARHFDEACKAAEQSRWRLDNGRVLNGREYVDLCIAEGYSTIIDRSRGRAREYFIHDARRGYSRRLRAKDGTLSYARARLANAQAPAALAA</sequence>
<protein>
    <submittedName>
        <fullName evidence="1">Uncharacterized protein</fullName>
    </submittedName>
</protein>
<organism evidence="1 2">
    <name type="scientific">Cupriavidus gilardii J11</name>
    <dbReference type="NCBI Taxonomy" id="936133"/>
    <lineage>
        <taxon>Bacteria</taxon>
        <taxon>Pseudomonadati</taxon>
        <taxon>Pseudomonadota</taxon>
        <taxon>Betaproteobacteria</taxon>
        <taxon>Burkholderiales</taxon>
        <taxon>Burkholderiaceae</taxon>
        <taxon>Cupriavidus</taxon>
    </lineage>
</organism>
<proteinExistence type="predicted"/>
<keyword evidence="2" id="KW-1185">Reference proteome</keyword>
<evidence type="ECO:0000313" key="1">
    <source>
        <dbReference type="EMBL" id="TWG87899.1"/>
    </source>
</evidence>
<evidence type="ECO:0000313" key="2">
    <source>
        <dbReference type="Proteomes" id="UP000318141"/>
    </source>
</evidence>
<comment type="caution">
    <text evidence="1">The sequence shown here is derived from an EMBL/GenBank/DDBJ whole genome shotgun (WGS) entry which is preliminary data.</text>
</comment>
<dbReference type="Proteomes" id="UP000318141">
    <property type="component" value="Unassembled WGS sequence"/>
</dbReference>
<dbReference type="EMBL" id="VLJN01000007">
    <property type="protein sequence ID" value="TWG87899.1"/>
    <property type="molecule type" value="Genomic_DNA"/>
</dbReference>
<reference evidence="1 2" key="1">
    <citation type="submission" date="2019-07" db="EMBL/GenBank/DDBJ databases">
        <title>Genome sequencing of lignin-degrading bacterial isolates.</title>
        <authorList>
            <person name="Gladden J."/>
        </authorList>
    </citation>
    <scope>NUCLEOTIDE SEQUENCE [LARGE SCALE GENOMIC DNA]</scope>
    <source>
        <strain evidence="1 2">J11</strain>
    </source>
</reference>
<name>A0A562BSL0_9BURK</name>
<dbReference type="AlphaFoldDB" id="A0A562BSL0"/>
<accession>A0A562BSL0</accession>
<gene>
    <name evidence="1" type="ORF">L602_001500000320</name>
</gene>